<feature type="region of interest" description="Disordered" evidence="1">
    <location>
        <begin position="241"/>
        <end position="279"/>
    </location>
</feature>
<dbReference type="RefSeq" id="XP_030993051.1">
    <property type="nucleotide sequence ID" value="XM_031134370.1"/>
</dbReference>
<dbReference type="Proteomes" id="UP000319257">
    <property type="component" value="Unassembled WGS sequence"/>
</dbReference>
<sequence>MSRPSSTITDPQSCRLAPIGVDTAYLTQVVSGKKTTTSWHAKQTDFGTATITTTGKNGKPTPTAIPKGFKVTLTSSGKVEITLSKYLKDALKDIGSKVPSCALKARSERDRHPHEDAEKRATATVECVRLRAGRIAEELRRRPDIMRQMVNLNEEVARVTGNDAVALADSGRMMSFAEEGVVVDIIKFTEVTAVDGGAALATLGDAVMGVFASITFWFAAIDHFLEAWKIQANAKPPIKFVKVSPAKKPKPDKTKPKPKPDKTKPKPTPSSSKCPTHKLACSGNRCSGSAGKCTKEWKKCPCLTSGTQIADTSLFGADWAAVDKEISQYVFGNPDPSKSRKVPPPKCTSTKSGDRNLANMESKVWSRLLDKLCVDKKDLSGGFKKTMKTSDIGETAYKDWTFDFNFDTKRKNACTAYSCMDVFGKFASCGTDSHTKYATGEIHLDCGTAKYAMHNPAKKTPPKKTPPKKPSPKTPPKTQLKMQNGICFDRNKFDKPAFDVHEGDVKRNAKKACKKVNGPIKAGNADTFITFWSKEDWARQRFRIFWKEGCKLENGLTEMSASNPLKEKNPSDTKCQDILFDNYKRCNNGGIGGSIQAGCLVYESQMAGPK</sequence>
<dbReference type="AlphaFoldDB" id="A0A507B409"/>
<feature type="region of interest" description="Disordered" evidence="1">
    <location>
        <begin position="455"/>
        <end position="480"/>
    </location>
</feature>
<feature type="compositionally biased region" description="Basic residues" evidence="1">
    <location>
        <begin position="456"/>
        <end position="471"/>
    </location>
</feature>
<protein>
    <submittedName>
        <fullName evidence="2">Uncharacterized protein</fullName>
    </submittedName>
</protein>
<organism evidence="2 3">
    <name type="scientific">Thyridium curvatum</name>
    <dbReference type="NCBI Taxonomy" id="1093900"/>
    <lineage>
        <taxon>Eukaryota</taxon>
        <taxon>Fungi</taxon>
        <taxon>Dikarya</taxon>
        <taxon>Ascomycota</taxon>
        <taxon>Pezizomycotina</taxon>
        <taxon>Sordariomycetes</taxon>
        <taxon>Sordariomycetidae</taxon>
        <taxon>Thyridiales</taxon>
        <taxon>Thyridiaceae</taxon>
        <taxon>Thyridium</taxon>
    </lineage>
</organism>
<reference evidence="2 3" key="1">
    <citation type="submission" date="2019-06" db="EMBL/GenBank/DDBJ databases">
        <title>Draft genome sequence of the filamentous fungus Phialemoniopsis curvata isolated from diesel fuel.</title>
        <authorList>
            <person name="Varaljay V.A."/>
            <person name="Lyon W.J."/>
            <person name="Crouch A.L."/>
            <person name="Drake C.E."/>
            <person name="Hollomon J.M."/>
            <person name="Nadeau L.J."/>
            <person name="Nunn H.S."/>
            <person name="Stevenson B.S."/>
            <person name="Bojanowski C.L."/>
            <person name="Crookes-Goodson W.J."/>
        </authorList>
    </citation>
    <scope>NUCLEOTIDE SEQUENCE [LARGE SCALE GENOMIC DNA]</scope>
    <source>
        <strain evidence="2 3">D216</strain>
    </source>
</reference>
<proteinExistence type="predicted"/>
<evidence type="ECO:0000256" key="1">
    <source>
        <dbReference type="SAM" id="MobiDB-lite"/>
    </source>
</evidence>
<dbReference type="GeneID" id="41968605"/>
<dbReference type="InParanoid" id="A0A507B409"/>
<evidence type="ECO:0000313" key="3">
    <source>
        <dbReference type="Proteomes" id="UP000319257"/>
    </source>
</evidence>
<feature type="compositionally biased region" description="Basic and acidic residues" evidence="1">
    <location>
        <begin position="249"/>
        <end position="264"/>
    </location>
</feature>
<dbReference type="EMBL" id="SKBQ01000004">
    <property type="protein sequence ID" value="TPX11340.1"/>
    <property type="molecule type" value="Genomic_DNA"/>
</dbReference>
<gene>
    <name evidence="2" type="ORF">E0L32_001158</name>
</gene>
<feature type="region of interest" description="Disordered" evidence="1">
    <location>
        <begin position="332"/>
        <end position="352"/>
    </location>
</feature>
<dbReference type="STRING" id="1093900.A0A507B409"/>
<accession>A0A507B409</accession>
<dbReference type="OrthoDB" id="1896086at2759"/>
<name>A0A507B409_9PEZI</name>
<comment type="caution">
    <text evidence="2">The sequence shown here is derived from an EMBL/GenBank/DDBJ whole genome shotgun (WGS) entry which is preliminary data.</text>
</comment>
<keyword evidence="3" id="KW-1185">Reference proteome</keyword>
<evidence type="ECO:0000313" key="2">
    <source>
        <dbReference type="EMBL" id="TPX11340.1"/>
    </source>
</evidence>